<dbReference type="InterPro" id="IPR029309">
    <property type="entry name" value="CaRF"/>
</dbReference>
<keyword evidence="5" id="KW-1185">Reference proteome</keyword>
<feature type="domain" description="SWIM-type" evidence="3">
    <location>
        <begin position="849"/>
        <end position="885"/>
    </location>
</feature>
<feature type="compositionally biased region" description="Polar residues" evidence="2">
    <location>
        <begin position="1108"/>
        <end position="1117"/>
    </location>
</feature>
<sequence>MSSQNVETVIIDENTKVVGLIQDVGQIINAGQEVITVNQPAQSNIIDTNGQPYHINTVPTNLIQTAVNQPVNQTHIVQCLNLSTVSTQTDNTIISYLPPNQIHLNTAQHLTKPIGNLQVVNSTTNSNNIVLHNAAISAPHQTLPLQSIGQPQNFSNMVLVQNPTTVVDTVVESQQTSKPSQPEPPTVVEHQSVETEILTSPPVENPKTKTPPTYFCVGTLEEVEERIRKHSEETFSHFVVAKKTKSFGSPVVAIDINTKFRVHWQSRDLTSTEECAVQIPYEGTPFVYIGEKAYMCHLGRNKATKNKEMNDPDGQAPKKHRSRLTKKQGCAAKIFVKQIAKFPEFTIPNNTEYLRTQMSQKLRKALSINGGHLVHMINYIGTLPDISEHSNHPIGEDTPLREPIDPIIREKIIEFSWKFGEGVLPTQIKNALENYVLNELFKDKTPPSKQRRRFYPSEKDISNYIYKAKLLSKISLHEINIMSNQIKKLKLDFPDLFIFFDLEIDGVNADPNTFSEDIALKYSTATILNENRITFSCQSPNQQRLLKMYGKQVILIEISCEANTPFPLYGLFVPTNVDYQLVYLFMVQSRNIKCIRDGFRSIIEWNPDWKPKFLCVDHMKDTHWKHLSVFEEFLPECNFYINDDSRRKAWTTWLKNPFNSSSVYGDTSVLLENLNSIASSYTEETLNKAAQDLEDSEVWKLSEMLREWFSSEWLAEAKRWVVGYRNEEYMNMLHLDDTRLDDLQPIREEHFNCIKSKKIYDFVREYVTTLMPQYYQSYIEKNIFDYRKQCLTPVKSPSPTSLYLLNKPACVARHLNEQIQRAGSMEYTVSQVQPGQFIVQEKKEASASYSVSFGDELNFPSCGCIDWLKYKLPCVHFVAIFHGFQGWETLSSLYIDSPLFTLDFDCFDKEQVEQNLFISIQAPSHATHKQKGLASKKIEQEIIVEDTTNLSVNKLLPLVMPPKQVVLPLPVVNRTTIEFLANRNVIVRDGDQSTQTTSPETQQSGETQNKLSEDKGEGAILNTCENVCQELTNVIKKVDDRDMLQKVKLDLQFVLNDVDLELSKMPTDEQPNIGEKRKINDSTGPIKAGNEPEAKKKIPDEERPSIDTVETSNTSPESEVWLDDPELDIKLYRHHQELILNNDILSMDIIRCVQKILRHQFHDVTGFADPELLEALNPTEIFGSDKKVLQLHRVEGHWATSARIGRNIHIFCCTVSSKASIIQQVLKTINESGIGDNILFIERPEENPDEHMRNCCLHSIAYCVSFAFDIEARNMIFNEGEMRSHLSECLEDMCFSMFPSKLIK</sequence>
<feature type="compositionally biased region" description="Basic and acidic residues" evidence="2">
    <location>
        <begin position="1090"/>
        <end position="1105"/>
    </location>
</feature>
<dbReference type="OrthoDB" id="5984937at2759"/>
<dbReference type="GO" id="GO:0003700">
    <property type="term" value="F:DNA-binding transcription factor activity"/>
    <property type="evidence" value="ECO:0007669"/>
    <property type="project" value="InterPro"/>
</dbReference>
<dbReference type="RefSeq" id="XP_066929346.1">
    <property type="nucleotide sequence ID" value="XM_067073245.1"/>
</dbReference>
<reference evidence="4" key="1">
    <citation type="submission" date="2021-01" db="UniProtKB">
        <authorList>
            <consortium name="EnsemblMetazoa"/>
        </authorList>
    </citation>
    <scope>IDENTIFICATION</scope>
</reference>
<evidence type="ECO:0000259" key="3">
    <source>
        <dbReference type="PROSITE" id="PS50966"/>
    </source>
</evidence>
<dbReference type="Pfam" id="PF15299">
    <property type="entry name" value="ALS2CR8"/>
    <property type="match status" value="1"/>
</dbReference>
<evidence type="ECO:0000256" key="2">
    <source>
        <dbReference type="SAM" id="MobiDB-lite"/>
    </source>
</evidence>
<feature type="compositionally biased region" description="Low complexity" evidence="2">
    <location>
        <begin position="992"/>
        <end position="1008"/>
    </location>
</feature>
<dbReference type="EnsemblMetazoa" id="CLYHEMT004184.1">
    <property type="protein sequence ID" value="CLYHEMP004184.1"/>
    <property type="gene ID" value="CLYHEMG004184"/>
</dbReference>
<dbReference type="Proteomes" id="UP000594262">
    <property type="component" value="Unplaced"/>
</dbReference>
<keyword evidence="1" id="KW-0862">Zinc</keyword>
<feature type="region of interest" description="Disordered" evidence="2">
    <location>
        <begin position="1066"/>
        <end position="1119"/>
    </location>
</feature>
<organism evidence="4 5">
    <name type="scientific">Clytia hemisphaerica</name>
    <dbReference type="NCBI Taxonomy" id="252671"/>
    <lineage>
        <taxon>Eukaryota</taxon>
        <taxon>Metazoa</taxon>
        <taxon>Cnidaria</taxon>
        <taxon>Hydrozoa</taxon>
        <taxon>Hydroidolina</taxon>
        <taxon>Leptothecata</taxon>
        <taxon>Obeliida</taxon>
        <taxon>Clytiidae</taxon>
        <taxon>Clytia</taxon>
    </lineage>
</organism>
<dbReference type="GeneID" id="136816906"/>
<dbReference type="PANTHER" id="PTHR47456:SF5">
    <property type="match status" value="1"/>
</dbReference>
<evidence type="ECO:0000256" key="1">
    <source>
        <dbReference type="PROSITE-ProRule" id="PRU00325"/>
    </source>
</evidence>
<feature type="region of interest" description="Disordered" evidence="2">
    <location>
        <begin position="304"/>
        <end position="323"/>
    </location>
</feature>
<dbReference type="PANTHER" id="PTHR47456">
    <property type="entry name" value="PHD-TYPE DOMAIN-CONTAINING PROTEIN"/>
    <property type="match status" value="1"/>
</dbReference>
<accession>A0A7M5V600</accession>
<protein>
    <recommendedName>
        <fullName evidence="3">SWIM-type domain-containing protein</fullName>
    </recommendedName>
</protein>
<keyword evidence="1" id="KW-0479">Metal-binding</keyword>
<name>A0A7M5V600_9CNID</name>
<feature type="region of interest" description="Disordered" evidence="2">
    <location>
        <begin position="990"/>
        <end position="1013"/>
    </location>
</feature>
<evidence type="ECO:0000313" key="4">
    <source>
        <dbReference type="EnsemblMetazoa" id="CLYHEMP004184.1"/>
    </source>
</evidence>
<dbReference type="GO" id="GO:0008270">
    <property type="term" value="F:zinc ion binding"/>
    <property type="evidence" value="ECO:0007669"/>
    <property type="project" value="UniProtKB-KW"/>
</dbReference>
<dbReference type="InterPro" id="IPR007527">
    <property type="entry name" value="Znf_SWIM"/>
</dbReference>
<evidence type="ECO:0000313" key="5">
    <source>
        <dbReference type="Proteomes" id="UP000594262"/>
    </source>
</evidence>
<keyword evidence="1" id="KW-0863">Zinc-finger</keyword>
<dbReference type="PROSITE" id="PS50966">
    <property type="entry name" value="ZF_SWIM"/>
    <property type="match status" value="1"/>
</dbReference>
<proteinExistence type="predicted"/>